<feature type="transmembrane region" description="Helical" evidence="1">
    <location>
        <begin position="79"/>
        <end position="99"/>
    </location>
</feature>
<sequence length="308" mass="35512">MKNSLLAKYLFNETSTAEREKVEKWLAEKQENKNILEQLRQNIDLASRYYRYGAFDPSAAYRKMKKQLPVRPHKFNRTFLRYAAIFLFILMGGFCYYSFSGKIFSQNITITCISDKEQVLLPDNSVIVLARDAQLSYPKNFTGRTRKVTLYGKAFFSVTKNKSKPFIINTPFIDIKVLGTQFQVIATDTINEVYVTSGKVKVTSVNHNKNTLLTSNMVTRYLPKSGVFDTRTIETLNNRLSWETGIFHFEGTPLYKAIKEINAHYHSDISIKPADRGKELTATFENLSLQEITEIIENTFDIQLIKTE</sequence>
<proteinExistence type="predicted"/>
<keyword evidence="1" id="KW-0812">Transmembrane</keyword>
<organism evidence="4 5">
    <name type="scientific">Coprobacter tertius</name>
    <dbReference type="NCBI Taxonomy" id="2944915"/>
    <lineage>
        <taxon>Bacteria</taxon>
        <taxon>Pseudomonadati</taxon>
        <taxon>Bacteroidota</taxon>
        <taxon>Bacteroidia</taxon>
        <taxon>Bacteroidales</taxon>
        <taxon>Barnesiellaceae</taxon>
        <taxon>Coprobacter</taxon>
    </lineage>
</organism>
<evidence type="ECO:0000259" key="2">
    <source>
        <dbReference type="Pfam" id="PF04773"/>
    </source>
</evidence>
<feature type="domain" description="FecR protein" evidence="2">
    <location>
        <begin position="116"/>
        <end position="201"/>
    </location>
</feature>
<keyword evidence="1" id="KW-0472">Membrane</keyword>
<name>A0ABT1MDY4_9BACT</name>
<dbReference type="InterPro" id="IPR006860">
    <property type="entry name" value="FecR"/>
</dbReference>
<keyword evidence="5" id="KW-1185">Reference proteome</keyword>
<dbReference type="Gene3D" id="3.55.50.30">
    <property type="match status" value="1"/>
</dbReference>
<dbReference type="RefSeq" id="WP_255025428.1">
    <property type="nucleotide sequence ID" value="NZ_JANDHW010000001.1"/>
</dbReference>
<evidence type="ECO:0000313" key="5">
    <source>
        <dbReference type="Proteomes" id="UP001205603"/>
    </source>
</evidence>
<evidence type="ECO:0000256" key="1">
    <source>
        <dbReference type="SAM" id="Phobius"/>
    </source>
</evidence>
<dbReference type="Gene3D" id="2.60.120.1440">
    <property type="match status" value="1"/>
</dbReference>
<feature type="domain" description="Protein FecR C-terminal" evidence="3">
    <location>
        <begin position="247"/>
        <end position="303"/>
    </location>
</feature>
<gene>
    <name evidence="4" type="ORF">NMU02_01890</name>
</gene>
<dbReference type="InterPro" id="IPR012373">
    <property type="entry name" value="Ferrdict_sens_TM"/>
</dbReference>
<dbReference type="Pfam" id="PF04773">
    <property type="entry name" value="FecR"/>
    <property type="match status" value="1"/>
</dbReference>
<comment type="caution">
    <text evidence="4">The sequence shown here is derived from an EMBL/GenBank/DDBJ whole genome shotgun (WGS) entry which is preliminary data.</text>
</comment>
<dbReference type="EMBL" id="JANDHW010000001">
    <property type="protein sequence ID" value="MCP9610843.1"/>
    <property type="molecule type" value="Genomic_DNA"/>
</dbReference>
<reference evidence="4 5" key="1">
    <citation type="submission" date="2022-07" db="EMBL/GenBank/DDBJ databases">
        <title>Fecal culturing of patients with breast cancer.</title>
        <authorList>
            <person name="Teng N.M.Y."/>
            <person name="Kiu R."/>
            <person name="Evans R."/>
            <person name="Baker D.J."/>
            <person name="Zenner C."/>
            <person name="Robinson S.D."/>
            <person name="Hall L.J."/>
        </authorList>
    </citation>
    <scope>NUCLEOTIDE SEQUENCE [LARGE SCALE GENOMIC DNA]</scope>
    <source>
        <strain evidence="4 5">LH1063</strain>
    </source>
</reference>
<keyword evidence="1" id="KW-1133">Transmembrane helix</keyword>
<dbReference type="Proteomes" id="UP001205603">
    <property type="component" value="Unassembled WGS sequence"/>
</dbReference>
<dbReference type="PANTHER" id="PTHR30273">
    <property type="entry name" value="PERIPLASMIC SIGNAL SENSOR AND SIGMA FACTOR ACTIVATOR FECR-RELATED"/>
    <property type="match status" value="1"/>
</dbReference>
<evidence type="ECO:0000259" key="3">
    <source>
        <dbReference type="Pfam" id="PF16344"/>
    </source>
</evidence>
<protein>
    <submittedName>
        <fullName evidence="4">FecR family protein</fullName>
    </submittedName>
</protein>
<dbReference type="Pfam" id="PF16344">
    <property type="entry name" value="FecR_C"/>
    <property type="match status" value="1"/>
</dbReference>
<dbReference type="PIRSF" id="PIRSF018266">
    <property type="entry name" value="FecR"/>
    <property type="match status" value="1"/>
</dbReference>
<dbReference type="InterPro" id="IPR032508">
    <property type="entry name" value="FecR_C"/>
</dbReference>
<accession>A0ABT1MDY4</accession>
<dbReference type="PANTHER" id="PTHR30273:SF2">
    <property type="entry name" value="PROTEIN FECR"/>
    <property type="match status" value="1"/>
</dbReference>
<evidence type="ECO:0000313" key="4">
    <source>
        <dbReference type="EMBL" id="MCP9610843.1"/>
    </source>
</evidence>